<dbReference type="InParanoid" id="A0A448YME5"/>
<evidence type="ECO:0000256" key="1">
    <source>
        <dbReference type="ARBA" id="ARBA00006924"/>
    </source>
</evidence>
<feature type="binding site" evidence="9 10">
    <location>
        <position position="159"/>
    </location>
    <ligand>
        <name>Zn(2+)</name>
        <dbReference type="ChEBI" id="CHEBI:29105"/>
    </ligand>
</feature>
<protein>
    <recommendedName>
        <fullName evidence="6">NAD-dependent protein deacetylase</fullName>
        <ecNumber evidence="6">2.3.1.286</ecNumber>
    </recommendedName>
</protein>
<keyword evidence="5 6" id="KW-0520">NAD</keyword>
<comment type="cofactor">
    <cofactor evidence="9">
        <name>Zn(2+)</name>
        <dbReference type="ChEBI" id="CHEBI:29105"/>
    </cofactor>
    <text evidence="9">Binds 1 zinc ion per subunit.</text>
</comment>
<dbReference type="InterPro" id="IPR050134">
    <property type="entry name" value="NAD-dep_sirtuin_deacylases"/>
</dbReference>
<sequence>MDSKLEHIAQVLAKDGSKVVFFVGAGISTNCGIPDFRSPKTGLYSNLQRLDLPFPEAVFDIDYFRENPKAFYTLAEEMYPGKYLPSRFHYFIRLCQEKHVLKRCYTQNIDTLERVAGVKGDLVVEAHGSFTGNHCIDCHAGMDDETWKKLVKKGGIPKCPVCHGYVKPDIVFFGESLPAKFFDLWDEDSGDDYDLAIVAGTSLAVYPFATLPAEVSKSTTRVLINKESCGDFEENPRDSDLLLMADCDSTATKLADLLGWSEELEELIEAGKKKLDVEGVKVKETVKEPPQTIVKKDTKKESSASPLQKAEETAAGLAAKVAEAEKEKLPAIKKDKEVEELTKAIENIDIKDGN</sequence>
<dbReference type="GO" id="GO:0017136">
    <property type="term" value="F:histone deacetylase activity, NAD-dependent"/>
    <property type="evidence" value="ECO:0007669"/>
    <property type="project" value="InterPro"/>
</dbReference>
<dbReference type="PANTHER" id="PTHR11085">
    <property type="entry name" value="NAD-DEPENDENT PROTEIN DEACYLASE SIRTUIN-5, MITOCHONDRIAL-RELATED"/>
    <property type="match status" value="1"/>
</dbReference>
<dbReference type="InterPro" id="IPR017328">
    <property type="entry name" value="Sirtuin_class_I"/>
</dbReference>
<dbReference type="EMBL" id="CAACVR010000018">
    <property type="protein sequence ID" value="VEU22114.1"/>
    <property type="molecule type" value="Genomic_DNA"/>
</dbReference>
<feature type="binding site" evidence="9 10">
    <location>
        <position position="162"/>
    </location>
    <ligand>
        <name>Zn(2+)</name>
        <dbReference type="ChEBI" id="CHEBI:29105"/>
    </ligand>
</feature>
<evidence type="ECO:0000259" key="11">
    <source>
        <dbReference type="PROSITE" id="PS50305"/>
    </source>
</evidence>
<evidence type="ECO:0000256" key="8">
    <source>
        <dbReference type="PIRSR" id="PIRSR037938-2"/>
    </source>
</evidence>
<feature type="binding site" evidence="8">
    <location>
        <begin position="25"/>
        <end position="29"/>
    </location>
    <ligand>
        <name>NAD(+)</name>
        <dbReference type="ChEBI" id="CHEBI:57540"/>
    </ligand>
</feature>
<dbReference type="STRING" id="13370.A0A448YME5"/>
<feature type="binding site" evidence="9 10">
    <location>
        <position position="138"/>
    </location>
    <ligand>
        <name>Zn(2+)</name>
        <dbReference type="ChEBI" id="CHEBI:29105"/>
    </ligand>
</feature>
<feature type="binding site" evidence="9 10">
    <location>
        <position position="135"/>
    </location>
    <ligand>
        <name>Zn(2+)</name>
        <dbReference type="ChEBI" id="CHEBI:29105"/>
    </ligand>
</feature>
<evidence type="ECO:0000256" key="7">
    <source>
        <dbReference type="PIRSR" id="PIRSR037938-1"/>
    </source>
</evidence>
<dbReference type="Gene3D" id="3.40.50.1220">
    <property type="entry name" value="TPP-binding domain"/>
    <property type="match status" value="1"/>
</dbReference>
<accession>A0A448YME5</accession>
<dbReference type="PANTHER" id="PTHR11085:SF6">
    <property type="entry name" value="NAD-DEPENDENT PROTEIN DEACETYLASE SIRTUIN-2"/>
    <property type="match status" value="1"/>
</dbReference>
<gene>
    <name evidence="12" type="ORF">BRENAR_LOCUS2846</name>
</gene>
<dbReference type="AlphaFoldDB" id="A0A448YME5"/>
<dbReference type="PIRSF" id="PIRSF037938">
    <property type="entry name" value="SIR2_euk"/>
    <property type="match status" value="1"/>
</dbReference>
<organism evidence="12 13">
    <name type="scientific">Brettanomyces naardenensis</name>
    <name type="common">Yeast</name>
    <dbReference type="NCBI Taxonomy" id="13370"/>
    <lineage>
        <taxon>Eukaryota</taxon>
        <taxon>Fungi</taxon>
        <taxon>Dikarya</taxon>
        <taxon>Ascomycota</taxon>
        <taxon>Saccharomycotina</taxon>
        <taxon>Pichiomycetes</taxon>
        <taxon>Pichiales</taxon>
        <taxon>Pichiaceae</taxon>
        <taxon>Brettanomyces</taxon>
    </lineage>
</organism>
<comment type="catalytic activity">
    <reaction evidence="6">
        <text>N(6)-acetyl-L-lysyl-[protein] + NAD(+) + H2O = 2''-O-acetyl-ADP-D-ribose + nicotinamide + L-lysyl-[protein]</text>
        <dbReference type="Rhea" id="RHEA:43636"/>
        <dbReference type="Rhea" id="RHEA-COMP:9752"/>
        <dbReference type="Rhea" id="RHEA-COMP:10731"/>
        <dbReference type="ChEBI" id="CHEBI:15377"/>
        <dbReference type="ChEBI" id="CHEBI:17154"/>
        <dbReference type="ChEBI" id="CHEBI:29969"/>
        <dbReference type="ChEBI" id="CHEBI:57540"/>
        <dbReference type="ChEBI" id="CHEBI:61930"/>
        <dbReference type="ChEBI" id="CHEBI:83767"/>
        <dbReference type="EC" id="2.3.1.286"/>
    </reaction>
</comment>
<keyword evidence="3 6" id="KW-0479">Metal-binding</keyword>
<dbReference type="InterPro" id="IPR029035">
    <property type="entry name" value="DHS-like_NAD/FAD-binding_dom"/>
</dbReference>
<evidence type="ECO:0000313" key="12">
    <source>
        <dbReference type="EMBL" id="VEU22114.1"/>
    </source>
</evidence>
<evidence type="ECO:0000256" key="3">
    <source>
        <dbReference type="ARBA" id="ARBA00022723"/>
    </source>
</evidence>
<dbReference type="InterPro" id="IPR026590">
    <property type="entry name" value="Ssirtuin_cat_dom"/>
</dbReference>
<evidence type="ECO:0000256" key="6">
    <source>
        <dbReference type="PIRNR" id="PIRNR037938"/>
    </source>
</evidence>
<keyword evidence="4 6" id="KW-0862">Zinc</keyword>
<feature type="binding site" evidence="8">
    <location>
        <position position="247"/>
    </location>
    <ligand>
        <name>NAD(+)</name>
        <dbReference type="ChEBI" id="CHEBI:57540"/>
    </ligand>
</feature>
<dbReference type="OrthoDB" id="420264at2759"/>
<name>A0A448YME5_BRENA</name>
<feature type="binding site" evidence="8">
    <location>
        <begin position="107"/>
        <end position="110"/>
    </location>
    <ligand>
        <name>NAD(+)</name>
        <dbReference type="ChEBI" id="CHEBI:57540"/>
    </ligand>
</feature>
<dbReference type="Gene3D" id="3.30.1600.10">
    <property type="entry name" value="SIR2/SIRT2 'Small Domain"/>
    <property type="match status" value="1"/>
</dbReference>
<dbReference type="GO" id="GO:0008270">
    <property type="term" value="F:zinc ion binding"/>
    <property type="evidence" value="ECO:0007669"/>
    <property type="project" value="UniProtKB-UniRule"/>
</dbReference>
<feature type="binding site" evidence="8">
    <location>
        <begin position="201"/>
        <end position="202"/>
    </location>
    <ligand>
        <name>NAD(+)</name>
        <dbReference type="ChEBI" id="CHEBI:57540"/>
    </ligand>
</feature>
<feature type="binding site" evidence="8">
    <location>
        <begin position="225"/>
        <end position="227"/>
    </location>
    <ligand>
        <name>NAD(+)</name>
        <dbReference type="ChEBI" id="CHEBI:57540"/>
    </ligand>
</feature>
<dbReference type="GO" id="GO:0070403">
    <property type="term" value="F:NAD+ binding"/>
    <property type="evidence" value="ECO:0007669"/>
    <property type="project" value="UniProtKB-UniRule"/>
</dbReference>
<reference evidence="12 13" key="1">
    <citation type="submission" date="2018-12" db="EMBL/GenBank/DDBJ databases">
        <authorList>
            <person name="Tiukova I."/>
            <person name="Dainat J."/>
        </authorList>
    </citation>
    <scope>NUCLEOTIDE SEQUENCE [LARGE SCALE GENOMIC DNA]</scope>
</reference>
<feature type="active site" description="Proton acceptor" evidence="7 10">
    <location>
        <position position="127"/>
    </location>
</feature>
<dbReference type="SUPFAM" id="SSF52467">
    <property type="entry name" value="DHS-like NAD/FAD-binding domain"/>
    <property type="match status" value="1"/>
</dbReference>
<evidence type="ECO:0000256" key="4">
    <source>
        <dbReference type="ARBA" id="ARBA00022833"/>
    </source>
</evidence>
<comment type="similarity">
    <text evidence="1 6">Belongs to the sirtuin family. Class I subfamily.</text>
</comment>
<proteinExistence type="inferred from homology"/>
<keyword evidence="2 6" id="KW-0808">Transferase</keyword>
<feature type="domain" description="Deacetylase sirtuin-type" evidence="11">
    <location>
        <begin position="1"/>
        <end position="261"/>
    </location>
</feature>
<dbReference type="Proteomes" id="UP000290900">
    <property type="component" value="Unassembled WGS sequence"/>
</dbReference>
<feature type="binding site" evidence="8">
    <location>
        <begin position="35"/>
        <end position="37"/>
    </location>
    <ligand>
        <name>NAD(+)</name>
        <dbReference type="ChEBI" id="CHEBI:57540"/>
    </ligand>
</feature>
<dbReference type="Pfam" id="PF02146">
    <property type="entry name" value="SIR2"/>
    <property type="match status" value="1"/>
</dbReference>
<dbReference type="GO" id="GO:0005634">
    <property type="term" value="C:nucleus"/>
    <property type="evidence" value="ECO:0007669"/>
    <property type="project" value="TreeGrafter"/>
</dbReference>
<dbReference type="InterPro" id="IPR003000">
    <property type="entry name" value="Sirtuin"/>
</dbReference>
<dbReference type="InterPro" id="IPR026591">
    <property type="entry name" value="Sirtuin_cat_small_dom_sf"/>
</dbReference>
<evidence type="ECO:0000256" key="5">
    <source>
        <dbReference type="ARBA" id="ARBA00023027"/>
    </source>
</evidence>
<evidence type="ECO:0000256" key="2">
    <source>
        <dbReference type="ARBA" id="ARBA00022679"/>
    </source>
</evidence>
<evidence type="ECO:0000313" key="13">
    <source>
        <dbReference type="Proteomes" id="UP000290900"/>
    </source>
</evidence>
<dbReference type="PROSITE" id="PS50305">
    <property type="entry name" value="SIRTUIN"/>
    <property type="match status" value="1"/>
</dbReference>
<evidence type="ECO:0000256" key="9">
    <source>
        <dbReference type="PIRSR" id="PIRSR037938-3"/>
    </source>
</evidence>
<dbReference type="FunCoup" id="A0A448YME5">
    <property type="interactions" value="466"/>
</dbReference>
<evidence type="ECO:0000256" key="10">
    <source>
        <dbReference type="PROSITE-ProRule" id="PRU00236"/>
    </source>
</evidence>
<dbReference type="EC" id="2.3.1.286" evidence="6"/>
<keyword evidence="13" id="KW-1185">Reference proteome</keyword>